<feature type="region of interest" description="Disordered" evidence="1">
    <location>
        <begin position="46"/>
        <end position="70"/>
    </location>
</feature>
<feature type="compositionally biased region" description="Low complexity" evidence="1">
    <location>
        <begin position="159"/>
        <end position="171"/>
    </location>
</feature>
<feature type="compositionally biased region" description="Pro residues" evidence="1">
    <location>
        <begin position="190"/>
        <end position="210"/>
    </location>
</feature>
<comment type="caution">
    <text evidence="3">The sequence shown here is derived from an EMBL/GenBank/DDBJ whole genome shotgun (WGS) entry which is preliminary data.</text>
</comment>
<evidence type="ECO:0000313" key="4">
    <source>
        <dbReference type="Proteomes" id="UP001205311"/>
    </source>
</evidence>
<evidence type="ECO:0000313" key="3">
    <source>
        <dbReference type="EMBL" id="MCP2262272.1"/>
    </source>
</evidence>
<feature type="transmembrane region" description="Helical" evidence="2">
    <location>
        <begin position="74"/>
        <end position="99"/>
    </location>
</feature>
<protein>
    <submittedName>
        <fullName evidence="3">Uncharacterized protein</fullName>
    </submittedName>
</protein>
<keyword evidence="2" id="KW-0812">Transmembrane</keyword>
<gene>
    <name evidence="3" type="ORF">LX15_006008</name>
</gene>
<dbReference type="EMBL" id="JAMTCP010000062">
    <property type="protein sequence ID" value="MCP2262272.1"/>
    <property type="molecule type" value="Genomic_DNA"/>
</dbReference>
<name>A0ABT1I3A6_STRSD</name>
<organism evidence="3 4">
    <name type="scientific">Streptoalloteichus tenebrarius (strain ATCC 17920 / DSM 40477 / JCM 4838 / CBS 697.72 / NBRC 16177 / NCIMB 11028 / NRRL B-12390 / A12253. 1 / ISP 5477)</name>
    <name type="common">Streptomyces tenebrarius</name>
    <dbReference type="NCBI Taxonomy" id="1933"/>
    <lineage>
        <taxon>Bacteria</taxon>
        <taxon>Bacillati</taxon>
        <taxon>Actinomycetota</taxon>
        <taxon>Actinomycetes</taxon>
        <taxon>Pseudonocardiales</taxon>
        <taxon>Pseudonocardiaceae</taxon>
        <taxon>Streptoalloteichus</taxon>
    </lineage>
</organism>
<feature type="compositionally biased region" description="Pro residues" evidence="1">
    <location>
        <begin position="172"/>
        <end position="182"/>
    </location>
</feature>
<reference evidence="3 4" key="1">
    <citation type="submission" date="2022-06" db="EMBL/GenBank/DDBJ databases">
        <title>Genomic Encyclopedia of Archaeal and Bacterial Type Strains, Phase II (KMG-II): from individual species to whole genera.</title>
        <authorList>
            <person name="Goeker M."/>
        </authorList>
    </citation>
    <scope>NUCLEOTIDE SEQUENCE [LARGE SCALE GENOMIC DNA]</scope>
    <source>
        <strain evidence="3 4">DSM 40477</strain>
    </source>
</reference>
<keyword evidence="2" id="KW-1133">Transmembrane helix</keyword>
<feature type="compositionally biased region" description="Pro residues" evidence="1">
    <location>
        <begin position="220"/>
        <end position="234"/>
    </location>
</feature>
<dbReference type="RefSeq" id="WP_253674372.1">
    <property type="nucleotide sequence ID" value="NZ_JAMTCP010000062.1"/>
</dbReference>
<dbReference type="Proteomes" id="UP001205311">
    <property type="component" value="Unassembled WGS sequence"/>
</dbReference>
<feature type="transmembrane region" description="Helical" evidence="2">
    <location>
        <begin position="12"/>
        <end position="32"/>
    </location>
</feature>
<accession>A0ABT1I3A6</accession>
<keyword evidence="4" id="KW-1185">Reference proteome</keyword>
<evidence type="ECO:0000256" key="1">
    <source>
        <dbReference type="SAM" id="MobiDB-lite"/>
    </source>
</evidence>
<sequence length="249" mass="25208">MSEKIKGIKTVLGLVVGMILGLVLIVVGISTLSEDEVTCGSRVMKPGDTCTTSKRRGGSTTRDYEEQKDSNETAGWALTIIGPIMFLGCGGVLTAAAVMSRRMKAAQAQGAGAPGSGYPTPQGDWGQSAPMGAPTQWAGPHAQNSQHAAPAPVQPVTNAPPMGAPGPMSGAPVPPMAPPAPNGYPQAPNGYPPVPNGYPPVPNGYPPAGPAPASGTPAPGGFPPPPPGHYPPQPQQWGNQPPQWGGGPR</sequence>
<evidence type="ECO:0000256" key="2">
    <source>
        <dbReference type="SAM" id="Phobius"/>
    </source>
</evidence>
<keyword evidence="2" id="KW-0472">Membrane</keyword>
<feature type="region of interest" description="Disordered" evidence="1">
    <location>
        <begin position="109"/>
        <end position="249"/>
    </location>
</feature>
<proteinExistence type="predicted"/>